<evidence type="ECO:0000259" key="4">
    <source>
        <dbReference type="PROSITE" id="PS51371"/>
    </source>
</evidence>
<protein>
    <submittedName>
        <fullName evidence="5">Histidine kinase</fullName>
    </submittedName>
</protein>
<keyword evidence="6" id="KW-1185">Reference proteome</keyword>
<dbReference type="PROSITE" id="PS50914">
    <property type="entry name" value="BON"/>
    <property type="match status" value="1"/>
</dbReference>
<dbReference type="SMART" id="SM00116">
    <property type="entry name" value="CBS"/>
    <property type="match status" value="2"/>
</dbReference>
<comment type="caution">
    <text evidence="5">The sequence shown here is derived from an EMBL/GenBank/DDBJ whole genome shotgun (WGS) entry which is preliminary data.</text>
</comment>
<keyword evidence="1 2" id="KW-0129">CBS domain</keyword>
<gene>
    <name evidence="5" type="ORF">SAE02_65080</name>
</gene>
<feature type="domain" description="CBS" evidence="4">
    <location>
        <begin position="94"/>
        <end position="149"/>
    </location>
</feature>
<dbReference type="Gene3D" id="3.10.580.10">
    <property type="entry name" value="CBS-domain"/>
    <property type="match status" value="1"/>
</dbReference>
<dbReference type="InterPro" id="IPR007055">
    <property type="entry name" value="BON_dom"/>
</dbReference>
<organism evidence="5 6">
    <name type="scientific">Skermanella aerolata</name>
    <dbReference type="NCBI Taxonomy" id="393310"/>
    <lineage>
        <taxon>Bacteria</taxon>
        <taxon>Pseudomonadati</taxon>
        <taxon>Pseudomonadota</taxon>
        <taxon>Alphaproteobacteria</taxon>
        <taxon>Rhodospirillales</taxon>
        <taxon>Azospirillaceae</taxon>
        <taxon>Skermanella</taxon>
    </lineage>
</organism>
<keyword evidence="5" id="KW-0808">Transferase</keyword>
<dbReference type="RefSeq" id="WP_044435339.1">
    <property type="nucleotide sequence ID" value="NZ_BJYZ01000040.1"/>
</dbReference>
<dbReference type="SUPFAM" id="SSF54631">
    <property type="entry name" value="CBS-domain pair"/>
    <property type="match status" value="1"/>
</dbReference>
<reference evidence="5 6" key="1">
    <citation type="submission" date="2019-07" db="EMBL/GenBank/DDBJ databases">
        <title>Whole genome shotgun sequence of Skermanella aerolata NBRC 106429.</title>
        <authorList>
            <person name="Hosoyama A."/>
            <person name="Uohara A."/>
            <person name="Ohji S."/>
            <person name="Ichikawa N."/>
        </authorList>
    </citation>
    <scope>NUCLEOTIDE SEQUENCE [LARGE SCALE GENOMIC DNA]</scope>
    <source>
        <strain evidence="5 6">NBRC 106429</strain>
    </source>
</reference>
<evidence type="ECO:0000256" key="1">
    <source>
        <dbReference type="ARBA" id="ARBA00023122"/>
    </source>
</evidence>
<dbReference type="Proteomes" id="UP000321523">
    <property type="component" value="Unassembled WGS sequence"/>
</dbReference>
<dbReference type="PROSITE" id="PS51371">
    <property type="entry name" value="CBS"/>
    <property type="match status" value="2"/>
</dbReference>
<dbReference type="InterPro" id="IPR017080">
    <property type="entry name" value="UCP036990_CBS_BON"/>
</dbReference>
<evidence type="ECO:0000256" key="2">
    <source>
        <dbReference type="PROSITE-ProRule" id="PRU00703"/>
    </source>
</evidence>
<accession>A0A512E1K8</accession>
<dbReference type="InterPro" id="IPR000644">
    <property type="entry name" value="CBS_dom"/>
</dbReference>
<name>A0A512E1K8_9PROT</name>
<dbReference type="Pfam" id="PF04972">
    <property type="entry name" value="BON"/>
    <property type="match status" value="1"/>
</dbReference>
<dbReference type="Gene3D" id="3.30.1340.30">
    <property type="match status" value="1"/>
</dbReference>
<dbReference type="InterPro" id="IPR051257">
    <property type="entry name" value="Diverse_CBS-Domain"/>
</dbReference>
<dbReference type="PANTHER" id="PTHR43080">
    <property type="entry name" value="CBS DOMAIN-CONTAINING PROTEIN CBSX3, MITOCHONDRIAL"/>
    <property type="match status" value="1"/>
</dbReference>
<evidence type="ECO:0000259" key="3">
    <source>
        <dbReference type="PROSITE" id="PS50914"/>
    </source>
</evidence>
<dbReference type="AlphaFoldDB" id="A0A512E1K8"/>
<feature type="domain" description="BON" evidence="3">
    <location>
        <begin position="156"/>
        <end position="224"/>
    </location>
</feature>
<dbReference type="OrthoDB" id="9783590at2"/>
<evidence type="ECO:0000313" key="6">
    <source>
        <dbReference type="Proteomes" id="UP000321523"/>
    </source>
</evidence>
<dbReference type="Pfam" id="PF00571">
    <property type="entry name" value="CBS"/>
    <property type="match status" value="2"/>
</dbReference>
<keyword evidence="5" id="KW-0418">Kinase</keyword>
<sequence length="230" mass="24606">MQAKDIMSSPVVTVTPDASVAEVAALLLEKRISGVPVVDSAGQIAGIISEGDLLRRVETDTERHRPHWLEMLLGQSGDAGSFIKSHASRVGDVMSHDVVASYPEASLREIAELMERHGIKRVPIVDGGRLVGIVSRANLVQGLLADRAKPAAGSPGDDQIRTALTDLLRTQSWLNHDRINIVVTGGTVQLWGSVRDDEQRRALTVAAESIAGVKSVEDHLTANVFTNDAG</sequence>
<dbReference type="PANTHER" id="PTHR43080:SF26">
    <property type="entry name" value="REGULATORY PROTEIN"/>
    <property type="match status" value="1"/>
</dbReference>
<feature type="domain" description="CBS" evidence="4">
    <location>
        <begin position="7"/>
        <end position="63"/>
    </location>
</feature>
<dbReference type="GO" id="GO:0016301">
    <property type="term" value="F:kinase activity"/>
    <property type="evidence" value="ECO:0007669"/>
    <property type="project" value="UniProtKB-KW"/>
</dbReference>
<dbReference type="CDD" id="cd04586">
    <property type="entry name" value="CBS_pair_BON_assoc"/>
    <property type="match status" value="1"/>
</dbReference>
<dbReference type="PIRSF" id="PIRSF036990">
    <property type="entry name" value="UCP036990_CBS_BON"/>
    <property type="match status" value="1"/>
</dbReference>
<proteinExistence type="predicted"/>
<evidence type="ECO:0000313" key="5">
    <source>
        <dbReference type="EMBL" id="GEO42360.1"/>
    </source>
</evidence>
<dbReference type="EMBL" id="BJYZ01000040">
    <property type="protein sequence ID" value="GEO42360.1"/>
    <property type="molecule type" value="Genomic_DNA"/>
</dbReference>
<dbReference type="InterPro" id="IPR046342">
    <property type="entry name" value="CBS_dom_sf"/>
</dbReference>